<feature type="domain" description="Uracil-DNA glycosylase-like" evidence="13">
    <location>
        <begin position="126"/>
        <end position="287"/>
    </location>
</feature>
<evidence type="ECO:0000256" key="7">
    <source>
        <dbReference type="ARBA" id="ARBA00022763"/>
    </source>
</evidence>
<comment type="caution">
    <text evidence="14">The sequence shown here is derived from an EMBL/GenBank/DDBJ whole genome shotgun (WGS) entry which is preliminary data.</text>
</comment>
<evidence type="ECO:0000256" key="9">
    <source>
        <dbReference type="ARBA" id="ARBA00023004"/>
    </source>
</evidence>
<dbReference type="PANTHER" id="PTHR33693">
    <property type="entry name" value="TYPE-5 URACIL-DNA GLYCOSYLASE"/>
    <property type="match status" value="1"/>
</dbReference>
<keyword evidence="9" id="KW-0408">Iron</keyword>
<dbReference type="Gene3D" id="3.40.470.10">
    <property type="entry name" value="Uracil-DNA glycosylase-like domain"/>
    <property type="match status" value="1"/>
</dbReference>
<comment type="similarity">
    <text evidence="2">Belongs to the uracil-DNA glycosylase (UDG) superfamily. Type 4 (UDGa) family.</text>
</comment>
<dbReference type="CDD" id="cd10030">
    <property type="entry name" value="UDG-F4_TTUDGA_SPO1dp_like"/>
    <property type="match status" value="1"/>
</dbReference>
<dbReference type="PANTHER" id="PTHR33693:SF1">
    <property type="entry name" value="TYPE-4 URACIL-DNA GLYCOSYLASE"/>
    <property type="match status" value="1"/>
</dbReference>
<evidence type="ECO:0000256" key="4">
    <source>
        <dbReference type="ARBA" id="ARBA00019403"/>
    </source>
</evidence>
<accession>A0A4R6UGF4</accession>
<dbReference type="SUPFAM" id="SSF52141">
    <property type="entry name" value="Uracil-DNA glycosylase-like"/>
    <property type="match status" value="1"/>
</dbReference>
<proteinExistence type="inferred from homology"/>
<evidence type="ECO:0000256" key="8">
    <source>
        <dbReference type="ARBA" id="ARBA00022801"/>
    </source>
</evidence>
<evidence type="ECO:0000256" key="2">
    <source>
        <dbReference type="ARBA" id="ARBA00006521"/>
    </source>
</evidence>
<dbReference type="SMART" id="SM00986">
    <property type="entry name" value="UDG"/>
    <property type="match status" value="1"/>
</dbReference>
<dbReference type="InterPro" id="IPR051536">
    <property type="entry name" value="UDG_Type-4/5"/>
</dbReference>
<evidence type="ECO:0000256" key="12">
    <source>
        <dbReference type="SAM" id="MobiDB-lite"/>
    </source>
</evidence>
<organism evidence="14 15">
    <name type="scientific">Tepidicella xavieri</name>
    <dbReference type="NCBI Taxonomy" id="360241"/>
    <lineage>
        <taxon>Bacteria</taxon>
        <taxon>Pseudomonadati</taxon>
        <taxon>Pseudomonadota</taxon>
        <taxon>Betaproteobacteria</taxon>
        <taxon>Burkholderiales</taxon>
        <taxon>Tepidicella</taxon>
    </lineage>
</organism>
<feature type="compositionally biased region" description="Pro residues" evidence="12">
    <location>
        <begin position="64"/>
        <end position="78"/>
    </location>
</feature>
<keyword evidence="6" id="KW-0479">Metal-binding</keyword>
<evidence type="ECO:0000256" key="6">
    <source>
        <dbReference type="ARBA" id="ARBA00022723"/>
    </source>
</evidence>
<dbReference type="RefSeq" id="WP_133595940.1">
    <property type="nucleotide sequence ID" value="NZ_SNYL01000003.1"/>
</dbReference>
<evidence type="ECO:0000256" key="11">
    <source>
        <dbReference type="ARBA" id="ARBA00023204"/>
    </source>
</evidence>
<dbReference type="Pfam" id="PF03167">
    <property type="entry name" value="UDG"/>
    <property type="match status" value="1"/>
</dbReference>
<protein>
    <recommendedName>
        <fullName evidence="4">Type-4 uracil-DNA glycosylase</fullName>
        <ecNumber evidence="3">3.2.2.27</ecNumber>
    </recommendedName>
</protein>
<comment type="catalytic activity">
    <reaction evidence="1">
        <text>Hydrolyzes single-stranded DNA or mismatched double-stranded DNA and polynucleotides, releasing free uracil.</text>
        <dbReference type="EC" id="3.2.2.27"/>
    </reaction>
</comment>
<dbReference type="OrthoDB" id="5290748at2"/>
<keyword evidence="8" id="KW-0378">Hydrolase</keyword>
<keyword evidence="7" id="KW-0227">DNA damage</keyword>
<evidence type="ECO:0000256" key="10">
    <source>
        <dbReference type="ARBA" id="ARBA00023014"/>
    </source>
</evidence>
<sequence>MSAAPILAPSVPRLSPRQRAMLVEMGVPVWWPADSEPTSPPAAAQAATRAMPEAPTRPEAKPVDAPPPPRVPHGPPGVPAAQAAAPVTPGGTEHPAPLLPDLPSLEACVHDCRRCVLGQRRQRAVPGMGDAQPDWLIVGEAPGEEEDRQGLPFVGRAGQLLDRMLAAIGLARGHKVYIANIIKCRPPLNRNPDPAEIAQCSPYLLRQIALLRPRLIVAMGRFAAQTLLAEGGTLPPETARQMPLGKLRGQVHRASLGGLELPVIVTYHPAYLLRSPAEKAKAWADLCLALETFDALPAPFSKP</sequence>
<keyword evidence="15" id="KW-1185">Reference proteome</keyword>
<evidence type="ECO:0000256" key="5">
    <source>
        <dbReference type="ARBA" id="ARBA00022485"/>
    </source>
</evidence>
<dbReference type="GO" id="GO:0046872">
    <property type="term" value="F:metal ion binding"/>
    <property type="evidence" value="ECO:0007669"/>
    <property type="project" value="UniProtKB-KW"/>
</dbReference>
<dbReference type="InterPro" id="IPR005122">
    <property type="entry name" value="Uracil-DNA_glycosylase-like"/>
</dbReference>
<keyword evidence="11" id="KW-0234">DNA repair</keyword>
<evidence type="ECO:0000256" key="3">
    <source>
        <dbReference type="ARBA" id="ARBA00012030"/>
    </source>
</evidence>
<keyword evidence="10" id="KW-0411">Iron-sulfur</keyword>
<feature type="region of interest" description="Disordered" evidence="12">
    <location>
        <begin position="34"/>
        <end position="92"/>
    </location>
</feature>
<dbReference type="EMBL" id="SNYL01000003">
    <property type="protein sequence ID" value="TDQ44339.1"/>
    <property type="molecule type" value="Genomic_DNA"/>
</dbReference>
<dbReference type="EC" id="3.2.2.27" evidence="3"/>
<dbReference type="InterPro" id="IPR005273">
    <property type="entry name" value="Ura-DNA_glyco_family4"/>
</dbReference>
<dbReference type="GO" id="GO:0004844">
    <property type="term" value="F:uracil DNA N-glycosylase activity"/>
    <property type="evidence" value="ECO:0007669"/>
    <property type="project" value="UniProtKB-EC"/>
</dbReference>
<feature type="compositionally biased region" description="Low complexity" evidence="12">
    <location>
        <begin position="35"/>
        <end position="54"/>
    </location>
</feature>
<reference evidence="14 15" key="1">
    <citation type="submission" date="2019-03" db="EMBL/GenBank/DDBJ databases">
        <title>Genomic Encyclopedia of Type Strains, Phase IV (KMG-IV): sequencing the most valuable type-strain genomes for metagenomic binning, comparative biology and taxonomic classification.</title>
        <authorList>
            <person name="Goeker M."/>
        </authorList>
    </citation>
    <scope>NUCLEOTIDE SEQUENCE [LARGE SCALE GENOMIC DNA]</scope>
    <source>
        <strain evidence="14 15">DSM 19605</strain>
    </source>
</reference>
<feature type="compositionally biased region" description="Low complexity" evidence="12">
    <location>
        <begin position="79"/>
        <end position="91"/>
    </location>
</feature>
<dbReference type="SMART" id="SM00987">
    <property type="entry name" value="UreE_C"/>
    <property type="match status" value="1"/>
</dbReference>
<evidence type="ECO:0000256" key="1">
    <source>
        <dbReference type="ARBA" id="ARBA00001400"/>
    </source>
</evidence>
<gene>
    <name evidence="14" type="ORF">DFR43_10383</name>
</gene>
<dbReference type="GO" id="GO:0006281">
    <property type="term" value="P:DNA repair"/>
    <property type="evidence" value="ECO:0007669"/>
    <property type="project" value="UniProtKB-KW"/>
</dbReference>
<evidence type="ECO:0000313" key="14">
    <source>
        <dbReference type="EMBL" id="TDQ44339.1"/>
    </source>
</evidence>
<evidence type="ECO:0000313" key="15">
    <source>
        <dbReference type="Proteomes" id="UP000295510"/>
    </source>
</evidence>
<dbReference type="NCBIfam" id="TIGR00758">
    <property type="entry name" value="UDG_fam4"/>
    <property type="match status" value="1"/>
</dbReference>
<dbReference type="GO" id="GO:0051539">
    <property type="term" value="F:4 iron, 4 sulfur cluster binding"/>
    <property type="evidence" value="ECO:0007669"/>
    <property type="project" value="UniProtKB-KW"/>
</dbReference>
<dbReference type="AlphaFoldDB" id="A0A4R6UGF4"/>
<dbReference type="InterPro" id="IPR036895">
    <property type="entry name" value="Uracil-DNA_glycosylase-like_sf"/>
</dbReference>
<evidence type="ECO:0000259" key="13">
    <source>
        <dbReference type="SMART" id="SM00986"/>
    </source>
</evidence>
<dbReference type="Proteomes" id="UP000295510">
    <property type="component" value="Unassembled WGS sequence"/>
</dbReference>
<keyword evidence="5" id="KW-0004">4Fe-4S</keyword>
<name>A0A4R6UGF4_9BURK</name>